<evidence type="ECO:0000313" key="2">
    <source>
        <dbReference type="Proteomes" id="UP000019484"/>
    </source>
</evidence>
<reference evidence="1 2" key="1">
    <citation type="submission" date="2013-03" db="EMBL/GenBank/DDBJ databases">
        <title>The Genome Sequence of Capronia coronata CBS 617.96.</title>
        <authorList>
            <consortium name="The Broad Institute Genomics Platform"/>
            <person name="Cuomo C."/>
            <person name="de Hoog S."/>
            <person name="Gorbushina A."/>
            <person name="Walker B."/>
            <person name="Young S.K."/>
            <person name="Zeng Q."/>
            <person name="Gargeya S."/>
            <person name="Fitzgerald M."/>
            <person name="Haas B."/>
            <person name="Abouelleil A."/>
            <person name="Allen A.W."/>
            <person name="Alvarado L."/>
            <person name="Arachchi H.M."/>
            <person name="Berlin A.M."/>
            <person name="Chapman S.B."/>
            <person name="Gainer-Dewar J."/>
            <person name="Goldberg J."/>
            <person name="Griggs A."/>
            <person name="Gujja S."/>
            <person name="Hansen M."/>
            <person name="Howarth C."/>
            <person name="Imamovic A."/>
            <person name="Ireland A."/>
            <person name="Larimer J."/>
            <person name="McCowan C."/>
            <person name="Murphy C."/>
            <person name="Pearson M."/>
            <person name="Poon T.W."/>
            <person name="Priest M."/>
            <person name="Roberts A."/>
            <person name="Saif S."/>
            <person name="Shea T."/>
            <person name="Sisk P."/>
            <person name="Sykes S."/>
            <person name="Wortman J."/>
            <person name="Nusbaum C."/>
            <person name="Birren B."/>
        </authorList>
    </citation>
    <scope>NUCLEOTIDE SEQUENCE [LARGE SCALE GENOMIC DNA]</scope>
    <source>
        <strain evidence="1 2">CBS 617.96</strain>
    </source>
</reference>
<dbReference type="GeneID" id="19164125"/>
<dbReference type="RefSeq" id="XP_007728326.1">
    <property type="nucleotide sequence ID" value="XM_007730136.1"/>
</dbReference>
<sequence>MVYGGRKEYVSILDCYLQRNLVRNGGWLDEVMWIHQINRTMDVVYLHDLADHVPEYTSHELYTHAGDGLDTFTNAYKLCQPNTYCVKIDDDIVFMEDNAIQALVQRKIENAQYLIVSANVLNQPDLSWVHYQLDTARPYLPELQKPVDFVDDDRRFMVDWRPSTLPVWEGPEDLNFSATDPAPFNGHRWLPVPGGDIENTPIAALGRSRGSEHVKNHTGYISWTVAAQAHYSFLENLEQKRLQRYKFDIWNSRYEARSIHFIAFSGDDATIHPVQGYDDIWWTSTLPSKLRRPAVVDGTAMVVHFGTHLQTQSLGGNPGPGLRETDLLRRYRSYANEFICGQPSGSPML</sequence>
<dbReference type="HOGENOM" id="CLU_038504_0_0_1"/>
<proteinExistence type="predicted"/>
<dbReference type="AlphaFoldDB" id="W9XFA9"/>
<dbReference type="OrthoDB" id="5593235at2759"/>
<dbReference type="EMBL" id="AMWN01000011">
    <property type="protein sequence ID" value="EXJ78878.1"/>
    <property type="molecule type" value="Genomic_DNA"/>
</dbReference>
<evidence type="ECO:0000313" key="1">
    <source>
        <dbReference type="EMBL" id="EXJ78878.1"/>
    </source>
</evidence>
<organism evidence="1 2">
    <name type="scientific">Capronia coronata CBS 617.96</name>
    <dbReference type="NCBI Taxonomy" id="1182541"/>
    <lineage>
        <taxon>Eukaryota</taxon>
        <taxon>Fungi</taxon>
        <taxon>Dikarya</taxon>
        <taxon>Ascomycota</taxon>
        <taxon>Pezizomycotina</taxon>
        <taxon>Eurotiomycetes</taxon>
        <taxon>Chaetothyriomycetidae</taxon>
        <taxon>Chaetothyriales</taxon>
        <taxon>Herpotrichiellaceae</taxon>
        <taxon>Capronia</taxon>
    </lineage>
</organism>
<accession>W9XFA9</accession>
<name>W9XFA9_9EURO</name>
<protein>
    <submittedName>
        <fullName evidence="1">Uncharacterized protein</fullName>
    </submittedName>
</protein>
<gene>
    <name evidence="1" type="ORF">A1O1_09280</name>
</gene>
<keyword evidence="2" id="KW-1185">Reference proteome</keyword>
<dbReference type="eggNOG" id="ENOG502S3V7">
    <property type="taxonomic scope" value="Eukaryota"/>
</dbReference>
<comment type="caution">
    <text evidence="1">The sequence shown here is derived from an EMBL/GenBank/DDBJ whole genome shotgun (WGS) entry which is preliminary data.</text>
</comment>
<dbReference type="STRING" id="1182541.W9XFA9"/>
<dbReference type="Proteomes" id="UP000019484">
    <property type="component" value="Unassembled WGS sequence"/>
</dbReference>